<feature type="region of interest" description="Disordered" evidence="1">
    <location>
        <begin position="1"/>
        <end position="21"/>
    </location>
</feature>
<organism evidence="2 3">
    <name type="scientific">Gossypium barbadense</name>
    <name type="common">Sea Island cotton</name>
    <name type="synonym">Hibiscus barbadensis</name>
    <dbReference type="NCBI Taxonomy" id="3634"/>
    <lineage>
        <taxon>Eukaryota</taxon>
        <taxon>Viridiplantae</taxon>
        <taxon>Streptophyta</taxon>
        <taxon>Embryophyta</taxon>
        <taxon>Tracheophyta</taxon>
        <taxon>Spermatophyta</taxon>
        <taxon>Magnoliopsida</taxon>
        <taxon>eudicotyledons</taxon>
        <taxon>Gunneridae</taxon>
        <taxon>Pentapetalae</taxon>
        <taxon>rosids</taxon>
        <taxon>malvids</taxon>
        <taxon>Malvales</taxon>
        <taxon>Malvaceae</taxon>
        <taxon>Malvoideae</taxon>
        <taxon>Gossypium</taxon>
    </lineage>
</organism>
<proteinExistence type="predicted"/>
<gene>
    <name evidence="2" type="ORF">GOBAR_AA28889</name>
</gene>
<evidence type="ECO:0000313" key="2">
    <source>
        <dbReference type="EMBL" id="PPR91795.1"/>
    </source>
</evidence>
<dbReference type="AlphaFoldDB" id="A0A2P5WL65"/>
<reference evidence="2 3" key="1">
    <citation type="submission" date="2015-01" db="EMBL/GenBank/DDBJ databases">
        <title>Genome of allotetraploid Gossypium barbadense reveals genomic plasticity and fiber elongation in cotton evolution.</title>
        <authorList>
            <person name="Chen X."/>
            <person name="Liu X."/>
            <person name="Zhao B."/>
            <person name="Zheng H."/>
            <person name="Hu Y."/>
            <person name="Lu G."/>
            <person name="Yang C."/>
            <person name="Chen J."/>
            <person name="Shan C."/>
            <person name="Zhang L."/>
            <person name="Zhou Y."/>
            <person name="Wang L."/>
            <person name="Guo W."/>
            <person name="Bai Y."/>
            <person name="Ruan J."/>
            <person name="Shangguan X."/>
            <person name="Mao Y."/>
            <person name="Jiang J."/>
            <person name="Zhu Y."/>
            <person name="Lei J."/>
            <person name="Kang H."/>
            <person name="Chen S."/>
            <person name="He X."/>
            <person name="Wang R."/>
            <person name="Wang Y."/>
            <person name="Chen J."/>
            <person name="Wang L."/>
            <person name="Yu S."/>
            <person name="Wang B."/>
            <person name="Wei J."/>
            <person name="Song S."/>
            <person name="Lu X."/>
            <person name="Gao Z."/>
            <person name="Gu W."/>
            <person name="Deng X."/>
            <person name="Ma D."/>
            <person name="Wang S."/>
            <person name="Liang W."/>
            <person name="Fang L."/>
            <person name="Cai C."/>
            <person name="Zhu X."/>
            <person name="Zhou B."/>
            <person name="Zhang Y."/>
            <person name="Chen Z."/>
            <person name="Xu S."/>
            <person name="Zhu R."/>
            <person name="Wang S."/>
            <person name="Zhang T."/>
            <person name="Zhao G."/>
        </authorList>
    </citation>
    <scope>NUCLEOTIDE SEQUENCE [LARGE SCALE GENOMIC DNA]</scope>
    <source>
        <strain evidence="3">cv. Xinhai21</strain>
        <tissue evidence="2">Leaf</tissue>
    </source>
</reference>
<dbReference type="EMBL" id="KZ667216">
    <property type="protein sequence ID" value="PPR91795.1"/>
    <property type="molecule type" value="Genomic_DNA"/>
</dbReference>
<protein>
    <submittedName>
        <fullName evidence="2">Uncharacterized protein</fullName>
    </submittedName>
</protein>
<evidence type="ECO:0000313" key="3">
    <source>
        <dbReference type="Proteomes" id="UP000239757"/>
    </source>
</evidence>
<sequence>MSETHFQNTETTLKNQQASIQGLETQTGQLSKLISERPQCSLPSNTEPNPREHLNTISTQDKEGFIATEPELMQATVVRKGKSEPDTSPNQLKVGDKVLLDATDPHIVTTTPNEEIPLTVLSIFPFGTVEVSHPKFDNFKVNTGVGMGKHGRASGKARFCFFDMGMRHFCVVKPWTTIRGRGTLTYRHGRNEQS</sequence>
<accession>A0A2P5WL65</accession>
<dbReference type="Proteomes" id="UP000239757">
    <property type="component" value="Unassembled WGS sequence"/>
</dbReference>
<name>A0A2P5WL65_GOSBA</name>
<evidence type="ECO:0000256" key="1">
    <source>
        <dbReference type="SAM" id="MobiDB-lite"/>
    </source>
</evidence>
<dbReference type="OrthoDB" id="849214at2759"/>